<gene>
    <name evidence="7" type="ORF">MGYG_03433</name>
</gene>
<dbReference type="HOGENOM" id="CLU_045553_1_0_1"/>
<dbReference type="GO" id="GO:0003677">
    <property type="term" value="F:DNA binding"/>
    <property type="evidence" value="ECO:0007669"/>
    <property type="project" value="UniProtKB-KW"/>
</dbReference>
<dbReference type="VEuPathDB" id="FungiDB:MGYG_03433"/>
<proteinExistence type="predicted"/>
<accession>E4URV8</accession>
<protein>
    <recommendedName>
        <fullName evidence="6">Zn(2)-C6 fungal-type domain-containing protein</fullName>
    </recommendedName>
</protein>
<dbReference type="GO" id="GO:0000981">
    <property type="term" value="F:DNA-binding transcription factor activity, RNA polymerase II-specific"/>
    <property type="evidence" value="ECO:0007669"/>
    <property type="project" value="InterPro"/>
</dbReference>
<evidence type="ECO:0000259" key="6">
    <source>
        <dbReference type="PROSITE" id="PS50048"/>
    </source>
</evidence>
<dbReference type="eggNOG" id="ENOG502SQBU">
    <property type="taxonomic scope" value="Eukaryota"/>
</dbReference>
<keyword evidence="8" id="KW-1185">Reference proteome</keyword>
<dbReference type="SMART" id="SM00066">
    <property type="entry name" value="GAL4"/>
    <property type="match status" value="1"/>
</dbReference>
<feature type="domain" description="Zn(2)-C6 fungal-type" evidence="6">
    <location>
        <begin position="19"/>
        <end position="49"/>
    </location>
</feature>
<dbReference type="Proteomes" id="UP000002669">
    <property type="component" value="Unassembled WGS sequence"/>
</dbReference>
<evidence type="ECO:0000256" key="5">
    <source>
        <dbReference type="SAM" id="MobiDB-lite"/>
    </source>
</evidence>
<feature type="compositionally biased region" description="Polar residues" evidence="5">
    <location>
        <begin position="141"/>
        <end position="157"/>
    </location>
</feature>
<evidence type="ECO:0000313" key="7">
    <source>
        <dbReference type="EMBL" id="EFR00429.1"/>
    </source>
</evidence>
<dbReference type="RefSeq" id="XP_003173259.1">
    <property type="nucleotide sequence ID" value="XM_003173211.1"/>
</dbReference>
<evidence type="ECO:0000256" key="3">
    <source>
        <dbReference type="ARBA" id="ARBA00023163"/>
    </source>
</evidence>
<evidence type="ECO:0000256" key="1">
    <source>
        <dbReference type="ARBA" id="ARBA00023015"/>
    </source>
</evidence>
<dbReference type="EMBL" id="DS989824">
    <property type="protein sequence ID" value="EFR00429.1"/>
    <property type="molecule type" value="Genomic_DNA"/>
</dbReference>
<dbReference type="InterPro" id="IPR001138">
    <property type="entry name" value="Zn2Cys6_DnaBD"/>
</dbReference>
<feature type="region of interest" description="Disordered" evidence="5">
    <location>
        <begin position="141"/>
        <end position="160"/>
    </location>
</feature>
<organism evidence="8">
    <name type="scientific">Arthroderma gypseum (strain ATCC MYA-4604 / CBS 118893)</name>
    <name type="common">Microsporum gypseum</name>
    <dbReference type="NCBI Taxonomy" id="535722"/>
    <lineage>
        <taxon>Eukaryota</taxon>
        <taxon>Fungi</taxon>
        <taxon>Dikarya</taxon>
        <taxon>Ascomycota</taxon>
        <taxon>Pezizomycotina</taxon>
        <taxon>Eurotiomycetes</taxon>
        <taxon>Eurotiomycetidae</taxon>
        <taxon>Onygenales</taxon>
        <taxon>Arthrodermataceae</taxon>
        <taxon>Nannizzia</taxon>
    </lineage>
</organism>
<dbReference type="STRING" id="535722.E4URV8"/>
<dbReference type="SUPFAM" id="SSF57701">
    <property type="entry name" value="Zn2/Cys6 DNA-binding domain"/>
    <property type="match status" value="1"/>
</dbReference>
<reference evidence="8" key="1">
    <citation type="journal article" date="2012" name="MBio">
        <title>Comparative genome analysis of Trichophyton rubrum and related dermatophytes reveals candidate genes involved in infection.</title>
        <authorList>
            <person name="Martinez D.A."/>
            <person name="Oliver B.G."/>
            <person name="Graeser Y."/>
            <person name="Goldberg J.M."/>
            <person name="Li W."/>
            <person name="Martinez-Rossi N.M."/>
            <person name="Monod M."/>
            <person name="Shelest E."/>
            <person name="Barton R.C."/>
            <person name="Birch E."/>
            <person name="Brakhage A.A."/>
            <person name="Chen Z."/>
            <person name="Gurr S.J."/>
            <person name="Heiman D."/>
            <person name="Heitman J."/>
            <person name="Kosti I."/>
            <person name="Rossi A."/>
            <person name="Saif S."/>
            <person name="Samalova M."/>
            <person name="Saunders C.W."/>
            <person name="Shea T."/>
            <person name="Summerbell R.C."/>
            <person name="Xu J."/>
            <person name="Young S."/>
            <person name="Zeng Q."/>
            <person name="Birren B.W."/>
            <person name="Cuomo C.A."/>
            <person name="White T.C."/>
        </authorList>
    </citation>
    <scope>NUCLEOTIDE SEQUENCE [LARGE SCALE GENOMIC DNA]</scope>
    <source>
        <strain evidence="8">ATCC MYA-4604 / CBS 118893</strain>
    </source>
</reference>
<dbReference type="Pfam" id="PF00172">
    <property type="entry name" value="Zn_clus"/>
    <property type="match status" value="1"/>
</dbReference>
<dbReference type="Gene3D" id="4.10.240.10">
    <property type="entry name" value="Zn(2)-C6 fungal-type DNA-binding domain"/>
    <property type="match status" value="1"/>
</dbReference>
<dbReference type="PRINTS" id="PR00755">
    <property type="entry name" value="AFLATOXINBRP"/>
</dbReference>
<feature type="compositionally biased region" description="Basic residues" evidence="5">
    <location>
        <begin position="51"/>
        <end position="63"/>
    </location>
</feature>
<dbReference type="GO" id="GO:0008270">
    <property type="term" value="F:zinc ion binding"/>
    <property type="evidence" value="ECO:0007669"/>
    <property type="project" value="InterPro"/>
</dbReference>
<keyword evidence="2" id="KW-0238">DNA-binding</keyword>
<dbReference type="OMA" id="IQMLDWI"/>
<keyword evidence="3" id="KW-0804">Transcription</keyword>
<evidence type="ECO:0000256" key="4">
    <source>
        <dbReference type="ARBA" id="ARBA00023242"/>
    </source>
</evidence>
<keyword evidence="4" id="KW-0539">Nucleus</keyword>
<keyword evidence="1" id="KW-0805">Transcription regulation</keyword>
<dbReference type="AlphaFoldDB" id="E4URV8"/>
<dbReference type="InParanoid" id="E4URV8"/>
<sequence>MHSSCSPSEVSSWGRMRRTCDACQESKVKCSQTKPSCHRCIRHSQPCIYSPHRRTGRPRKRACRSTADAEGPVAEQATQETRTLGILGPTNRVQLPNTPNVLSARTGEDGNNLNHDVFPSLDSLLDISLCEKGSYQLNNSWQESQQTSYPPGSSLDTLNDDFTLDHDVSFPLPSQALDIDESPQFSTRAPSTTNSNADRDCRGRCYMMLLQRLSFLHRSLPESSRPSVDAILLVQRSISRNVSDKLLQCTTCVSNRSTILLLSTIIERVVLMFNWIIEKKTLMDSKNARLSRLALCSWALNPSVPPPADSFQRTFCHVPLMVGDVELDAKTKHAFMKPLIILRIKKLAVMLQELSRITASRSQDCLYRASGLILVDCQQRLDYLRGQVQIWE</sequence>
<feature type="region of interest" description="Disordered" evidence="5">
    <location>
        <begin position="51"/>
        <end position="114"/>
    </location>
</feature>
<evidence type="ECO:0000313" key="8">
    <source>
        <dbReference type="Proteomes" id="UP000002669"/>
    </source>
</evidence>
<dbReference type="PROSITE" id="PS50048">
    <property type="entry name" value="ZN2_CY6_FUNGAL_2"/>
    <property type="match status" value="1"/>
</dbReference>
<dbReference type="CDD" id="cd00067">
    <property type="entry name" value="GAL4"/>
    <property type="match status" value="1"/>
</dbReference>
<feature type="compositionally biased region" description="Polar residues" evidence="5">
    <location>
        <begin position="91"/>
        <end position="114"/>
    </location>
</feature>
<dbReference type="GeneID" id="10028564"/>
<dbReference type="InterPro" id="IPR036864">
    <property type="entry name" value="Zn2-C6_fun-type_DNA-bd_sf"/>
</dbReference>
<dbReference type="OrthoDB" id="5069333at2759"/>
<name>E4URV8_ARTGP</name>
<evidence type="ECO:0000256" key="2">
    <source>
        <dbReference type="ARBA" id="ARBA00023125"/>
    </source>
</evidence>